<dbReference type="Pfam" id="PF04129">
    <property type="entry name" value="Vps52_CC"/>
    <property type="match status" value="1"/>
</dbReference>
<comment type="caution">
    <text evidence="9">The sequence shown here is derived from an EMBL/GenBank/DDBJ whole genome shotgun (WGS) entry which is preliminary data.</text>
</comment>
<keyword evidence="4" id="KW-0653">Protein transport</keyword>
<reference evidence="9" key="1">
    <citation type="journal article" date="2021" name="Genome Biol. Evol.">
        <title>The assembled and annotated genome of the fairy-ring fungus Marasmius oreades.</title>
        <authorList>
            <person name="Hiltunen M."/>
            <person name="Ament-Velasquez S.L."/>
            <person name="Johannesson H."/>
        </authorList>
    </citation>
    <scope>NUCLEOTIDE SEQUENCE</scope>
    <source>
        <strain evidence="9">03SP1</strain>
    </source>
</reference>
<dbReference type="InterPro" id="IPR048319">
    <property type="entry name" value="Vps52_CC"/>
</dbReference>
<feature type="region of interest" description="Disordered" evidence="6">
    <location>
        <begin position="1"/>
        <end position="26"/>
    </location>
</feature>
<evidence type="ECO:0000313" key="9">
    <source>
        <dbReference type="EMBL" id="KAG7096788.1"/>
    </source>
</evidence>
<evidence type="ECO:0000256" key="5">
    <source>
        <dbReference type="ARBA" id="ARBA00023034"/>
    </source>
</evidence>
<dbReference type="GO" id="GO:0042147">
    <property type="term" value="P:retrograde transport, endosome to Golgi"/>
    <property type="evidence" value="ECO:0007669"/>
    <property type="project" value="TreeGrafter"/>
</dbReference>
<evidence type="ECO:0000256" key="4">
    <source>
        <dbReference type="ARBA" id="ARBA00022927"/>
    </source>
</evidence>
<dbReference type="Pfam" id="PF20655">
    <property type="entry name" value="Vps52_C"/>
    <property type="match status" value="2"/>
</dbReference>
<keyword evidence="3" id="KW-0813">Transport</keyword>
<dbReference type="InterPro" id="IPR048361">
    <property type="entry name" value="Vps52_C"/>
</dbReference>
<keyword evidence="10" id="KW-1185">Reference proteome</keyword>
<dbReference type="PANTHER" id="PTHR14190:SF7">
    <property type="entry name" value="VACUOLAR PROTEIN SORTING-ASSOCIATED PROTEIN 52 HOMOLOG"/>
    <property type="match status" value="1"/>
</dbReference>
<dbReference type="GO" id="GO:0019905">
    <property type="term" value="F:syntaxin binding"/>
    <property type="evidence" value="ECO:0007669"/>
    <property type="project" value="TreeGrafter"/>
</dbReference>
<feature type="domain" description="Vps52 C-terminal" evidence="8">
    <location>
        <begin position="270"/>
        <end position="315"/>
    </location>
</feature>
<feature type="domain" description="Vps52 C-terminal" evidence="8">
    <location>
        <begin position="364"/>
        <end position="539"/>
    </location>
</feature>
<dbReference type="InterPro" id="IPR007258">
    <property type="entry name" value="Vps52"/>
</dbReference>
<comment type="similarity">
    <text evidence="2">Belongs to the VPS52 family.</text>
</comment>
<evidence type="ECO:0000256" key="2">
    <source>
        <dbReference type="ARBA" id="ARBA00008180"/>
    </source>
</evidence>
<dbReference type="GeneID" id="66073274"/>
<accession>A0A9P7UY54</accession>
<keyword evidence="5" id="KW-0333">Golgi apparatus</keyword>
<organism evidence="9 10">
    <name type="scientific">Marasmius oreades</name>
    <name type="common">fairy-ring Marasmius</name>
    <dbReference type="NCBI Taxonomy" id="181124"/>
    <lineage>
        <taxon>Eukaryota</taxon>
        <taxon>Fungi</taxon>
        <taxon>Dikarya</taxon>
        <taxon>Basidiomycota</taxon>
        <taxon>Agaricomycotina</taxon>
        <taxon>Agaricomycetes</taxon>
        <taxon>Agaricomycetidae</taxon>
        <taxon>Agaricales</taxon>
        <taxon>Marasmiineae</taxon>
        <taxon>Marasmiaceae</taxon>
        <taxon>Marasmius</taxon>
    </lineage>
</organism>
<dbReference type="GO" id="GO:0006896">
    <property type="term" value="P:Golgi to vacuole transport"/>
    <property type="evidence" value="ECO:0007669"/>
    <property type="project" value="TreeGrafter"/>
</dbReference>
<evidence type="ECO:0008006" key="11">
    <source>
        <dbReference type="Google" id="ProtNLM"/>
    </source>
</evidence>
<evidence type="ECO:0000259" key="8">
    <source>
        <dbReference type="Pfam" id="PF20655"/>
    </source>
</evidence>
<evidence type="ECO:0000313" key="10">
    <source>
        <dbReference type="Proteomes" id="UP001049176"/>
    </source>
</evidence>
<dbReference type="RefSeq" id="XP_043013258.1">
    <property type="nucleotide sequence ID" value="XM_043148658.1"/>
</dbReference>
<protein>
    <recommendedName>
        <fullName evidence="11">Vacuolar sorting protein</fullName>
    </recommendedName>
</protein>
<evidence type="ECO:0000256" key="1">
    <source>
        <dbReference type="ARBA" id="ARBA00004601"/>
    </source>
</evidence>
<name>A0A9P7UY54_9AGAR</name>
<dbReference type="KEGG" id="more:E1B28_004198"/>
<dbReference type="EMBL" id="CM032182">
    <property type="protein sequence ID" value="KAG7096788.1"/>
    <property type="molecule type" value="Genomic_DNA"/>
</dbReference>
<dbReference type="GO" id="GO:0000938">
    <property type="term" value="C:GARP complex"/>
    <property type="evidence" value="ECO:0007669"/>
    <property type="project" value="TreeGrafter"/>
</dbReference>
<feature type="compositionally biased region" description="Basic and acidic residues" evidence="6">
    <location>
        <begin position="1"/>
        <end position="10"/>
    </location>
</feature>
<feature type="domain" description="Vps52 coiled-coil" evidence="7">
    <location>
        <begin position="35"/>
        <end position="199"/>
    </location>
</feature>
<dbReference type="AlphaFoldDB" id="A0A9P7UY54"/>
<dbReference type="PANTHER" id="PTHR14190">
    <property type="entry name" value="SUPPRESSOR OF ACTIN MUTATIONS 2/VACUOLAR PROTEIN SORTING 52"/>
    <property type="match status" value="1"/>
</dbReference>
<gene>
    <name evidence="9" type="ORF">E1B28_004198</name>
</gene>
<dbReference type="Proteomes" id="UP001049176">
    <property type="component" value="Chromosome 2"/>
</dbReference>
<evidence type="ECO:0000256" key="6">
    <source>
        <dbReference type="SAM" id="MobiDB-lite"/>
    </source>
</evidence>
<comment type="subcellular location">
    <subcellularLocation>
        <location evidence="1">Golgi apparatus</location>
        <location evidence="1">trans-Golgi network</location>
    </subcellularLocation>
</comment>
<dbReference type="GO" id="GO:0005829">
    <property type="term" value="C:cytosol"/>
    <property type="evidence" value="ECO:0007669"/>
    <property type="project" value="GOC"/>
</dbReference>
<evidence type="ECO:0000259" key="7">
    <source>
        <dbReference type="Pfam" id="PF04129"/>
    </source>
</evidence>
<dbReference type="GO" id="GO:0032456">
    <property type="term" value="P:endocytic recycling"/>
    <property type="evidence" value="ECO:0007669"/>
    <property type="project" value="TreeGrafter"/>
</dbReference>
<dbReference type="GO" id="GO:0015031">
    <property type="term" value="P:protein transport"/>
    <property type="evidence" value="ECO:0007669"/>
    <property type="project" value="UniProtKB-KW"/>
</dbReference>
<evidence type="ECO:0000256" key="3">
    <source>
        <dbReference type="ARBA" id="ARBA00022448"/>
    </source>
</evidence>
<dbReference type="OrthoDB" id="19482at2759"/>
<sequence length="577" mass="65350">MELVEDKSLHQTDSTDDPSSKRESGTSFYSMRAKEFVELHDQVQTSVNLLDSLESFLSTFQKDLSAVSGQISELQDRSNDIDDRLKSRRKIEKPLSNLITDIIIPPMLATTILDSDVSELWISTIEEFERHLEMIRGRARVKAARDLGEVAEGLRIVASTKIRAFFLALVQPIRRSVTTNMQVLQTSVFLKYRSLFAFLQRQAPPVANEVQRAYIGVARTYYETGFRRYIRSLSWIKSRQVEKFEAIVSGQWLTLGDQNRLSNSRLDGPSVTLAYMADDRTHKEPLEALLRSLLLVFMDNATTEYTFLQSFFSVASVTPTAIPIPTSHMGPLTPTGTDEGFRSRANSIVNPNTSVEPLKTTQAKTDALWKQVFEPVMSYVQTFVQSTLEPPPTVTTLLTMIRLAENVVTEMEHRGCPPAVTFVFGLRLQLWPLFQKLMSEHIESLKKLAEGSGGGYFSRAAVASEATVKSMCQRYIYLFGAFVTLTVQEEENMIFSNLLRLRQELHKLIEKHTSQVSDPISRATVLSSMYEILLQGLNKGLQSVAHPKSQQELAFWGKMEEEARRKIVSLRQTGIRR</sequence>
<proteinExistence type="inferred from homology"/>